<comment type="caution">
    <text evidence="2">The sequence shown here is derived from an EMBL/GenBank/DDBJ whole genome shotgun (WGS) entry which is preliminary data.</text>
</comment>
<dbReference type="EMBL" id="BMFT01000001">
    <property type="protein sequence ID" value="GGH21899.1"/>
    <property type="molecule type" value="Genomic_DNA"/>
</dbReference>
<accession>A0ABQ1YDN9</accession>
<proteinExistence type="predicted"/>
<evidence type="ECO:0000313" key="2">
    <source>
        <dbReference type="EMBL" id="GGH21899.1"/>
    </source>
</evidence>
<evidence type="ECO:0008006" key="4">
    <source>
        <dbReference type="Google" id="ProtNLM"/>
    </source>
</evidence>
<keyword evidence="3" id="KW-1185">Reference proteome</keyword>
<dbReference type="RefSeq" id="WP_188538239.1">
    <property type="nucleotide sequence ID" value="NZ_BMFT01000001.1"/>
</dbReference>
<reference evidence="3" key="1">
    <citation type="journal article" date="2019" name="Int. J. Syst. Evol. Microbiol.">
        <title>The Global Catalogue of Microorganisms (GCM) 10K type strain sequencing project: providing services to taxonomists for standard genome sequencing and annotation.</title>
        <authorList>
            <consortium name="The Broad Institute Genomics Platform"/>
            <consortium name="The Broad Institute Genome Sequencing Center for Infectious Disease"/>
            <person name="Wu L."/>
            <person name="Ma J."/>
        </authorList>
    </citation>
    <scope>NUCLEOTIDE SEQUENCE [LARGE SCALE GENOMIC DNA]</scope>
    <source>
        <strain evidence="3">CGMCC 1.12769</strain>
    </source>
</reference>
<evidence type="ECO:0000313" key="3">
    <source>
        <dbReference type="Proteomes" id="UP000659344"/>
    </source>
</evidence>
<gene>
    <name evidence="2" type="ORF">GCM10008013_20070</name>
</gene>
<organism evidence="2 3">
    <name type="scientific">Paenibacillus segetis</name>
    <dbReference type="NCBI Taxonomy" id="1325360"/>
    <lineage>
        <taxon>Bacteria</taxon>
        <taxon>Bacillati</taxon>
        <taxon>Bacillota</taxon>
        <taxon>Bacilli</taxon>
        <taxon>Bacillales</taxon>
        <taxon>Paenibacillaceae</taxon>
        <taxon>Paenibacillus</taxon>
    </lineage>
</organism>
<evidence type="ECO:0000256" key="1">
    <source>
        <dbReference type="SAM" id="MobiDB-lite"/>
    </source>
</evidence>
<feature type="region of interest" description="Disordered" evidence="1">
    <location>
        <begin position="1"/>
        <end position="20"/>
    </location>
</feature>
<dbReference type="Proteomes" id="UP000659344">
    <property type="component" value="Unassembled WGS sequence"/>
</dbReference>
<name>A0ABQ1YDN9_9BACL</name>
<protein>
    <recommendedName>
        <fullName evidence="4">DUF3813 domain-containing protein</fullName>
    </recommendedName>
</protein>
<sequence length="92" mass="10229">MENPYSSLQEQSPIADAQQSVVKVHRAVKQAQSHPSEETVENAKNAAYKAENALQNAISHSEGSINQEPLERVNEDLYEDLVALQDVQNNLK</sequence>